<comment type="caution">
    <text evidence="2">The sequence shown here is derived from an EMBL/GenBank/DDBJ whole genome shotgun (WGS) entry which is preliminary data.</text>
</comment>
<feature type="chain" id="PRO_5002162815" description="ZP domain-containing protein" evidence="1">
    <location>
        <begin position="20"/>
        <end position="185"/>
    </location>
</feature>
<sequence>MGQKMLVLFYLNLNLVVQGVVIGFPKLKPTHQVDFEGNLGITCGGLNLNLILENEFKQNEPTQLFDGDTFICRWEHDGKNISFSFDLKHRENKYEFTKIMCQVSNRDNQDPQSNERIFFMSKAEFLMKHNVTYSFEDRLTNCYYIESDQTVFNFGHAECSARLDFSRLRFEFLNLKVSECAVKVT</sequence>
<evidence type="ECO:0008006" key="4">
    <source>
        <dbReference type="Google" id="ProtNLM"/>
    </source>
</evidence>
<evidence type="ECO:0000256" key="1">
    <source>
        <dbReference type="SAM" id="SignalP"/>
    </source>
</evidence>
<dbReference type="EMBL" id="JWZT01002217">
    <property type="protein sequence ID" value="KII69999.1"/>
    <property type="molecule type" value="Genomic_DNA"/>
</dbReference>
<feature type="signal peptide" evidence="1">
    <location>
        <begin position="1"/>
        <end position="19"/>
    </location>
</feature>
<name>A0A0C2IXC7_THEKT</name>
<gene>
    <name evidence="2" type="ORF">RF11_02308</name>
</gene>
<organism evidence="2 3">
    <name type="scientific">Thelohanellus kitauei</name>
    <name type="common">Myxosporean</name>
    <dbReference type="NCBI Taxonomy" id="669202"/>
    <lineage>
        <taxon>Eukaryota</taxon>
        <taxon>Metazoa</taxon>
        <taxon>Cnidaria</taxon>
        <taxon>Myxozoa</taxon>
        <taxon>Myxosporea</taxon>
        <taxon>Bivalvulida</taxon>
        <taxon>Platysporina</taxon>
        <taxon>Myxobolidae</taxon>
        <taxon>Thelohanellus</taxon>
    </lineage>
</organism>
<dbReference type="Proteomes" id="UP000031668">
    <property type="component" value="Unassembled WGS sequence"/>
</dbReference>
<proteinExistence type="predicted"/>
<keyword evidence="1" id="KW-0732">Signal</keyword>
<dbReference type="AlphaFoldDB" id="A0A0C2IXC7"/>
<keyword evidence="3" id="KW-1185">Reference proteome</keyword>
<evidence type="ECO:0000313" key="3">
    <source>
        <dbReference type="Proteomes" id="UP000031668"/>
    </source>
</evidence>
<accession>A0A0C2IXC7</accession>
<protein>
    <recommendedName>
        <fullName evidence="4">ZP domain-containing protein</fullName>
    </recommendedName>
</protein>
<reference evidence="2 3" key="1">
    <citation type="journal article" date="2014" name="Genome Biol. Evol.">
        <title>The genome of the myxosporean Thelohanellus kitauei shows adaptations to nutrient acquisition within its fish host.</title>
        <authorList>
            <person name="Yang Y."/>
            <person name="Xiong J."/>
            <person name="Zhou Z."/>
            <person name="Huo F."/>
            <person name="Miao W."/>
            <person name="Ran C."/>
            <person name="Liu Y."/>
            <person name="Zhang J."/>
            <person name="Feng J."/>
            <person name="Wang M."/>
            <person name="Wang M."/>
            <person name="Wang L."/>
            <person name="Yao B."/>
        </authorList>
    </citation>
    <scope>NUCLEOTIDE SEQUENCE [LARGE SCALE GENOMIC DNA]</scope>
    <source>
        <strain evidence="2">Wuqing</strain>
    </source>
</reference>
<evidence type="ECO:0000313" key="2">
    <source>
        <dbReference type="EMBL" id="KII69999.1"/>
    </source>
</evidence>